<dbReference type="EMBL" id="AZHD01000004">
    <property type="protein sequence ID" value="OAA64396.1"/>
    <property type="molecule type" value="Genomic_DNA"/>
</dbReference>
<proteinExistence type="predicted"/>
<keyword evidence="3" id="KW-1185">Reference proteome</keyword>
<organism evidence="2 3">
    <name type="scientific">Niveomyces insectorum RCEF 264</name>
    <dbReference type="NCBI Taxonomy" id="1081102"/>
    <lineage>
        <taxon>Eukaryota</taxon>
        <taxon>Fungi</taxon>
        <taxon>Dikarya</taxon>
        <taxon>Ascomycota</taxon>
        <taxon>Pezizomycotina</taxon>
        <taxon>Sordariomycetes</taxon>
        <taxon>Hypocreomycetidae</taxon>
        <taxon>Hypocreales</taxon>
        <taxon>Cordycipitaceae</taxon>
        <taxon>Niveomyces</taxon>
    </lineage>
</organism>
<feature type="domain" description="Amidohydrolase-related" evidence="1">
    <location>
        <begin position="114"/>
        <end position="168"/>
    </location>
</feature>
<name>A0A167X0U4_9HYPO</name>
<dbReference type="SUPFAM" id="SSF51556">
    <property type="entry name" value="Metallo-dependent hydrolases"/>
    <property type="match status" value="2"/>
</dbReference>
<evidence type="ECO:0000259" key="1">
    <source>
        <dbReference type="Pfam" id="PF04909"/>
    </source>
</evidence>
<dbReference type="InterPro" id="IPR032466">
    <property type="entry name" value="Metal_Hydrolase"/>
</dbReference>
<accession>A0A167X0U4</accession>
<comment type="caution">
    <text evidence="2">The sequence shown here is derived from an EMBL/GenBank/DDBJ whole genome shotgun (WGS) entry which is preliminary data.</text>
</comment>
<dbReference type="PANTHER" id="PTHR35563">
    <property type="entry name" value="BARREL METAL-DEPENDENT HYDROLASE, PUTATIVE (AFU_ORTHOLOGUE AFUA_1G16240)-RELATED"/>
    <property type="match status" value="1"/>
</dbReference>
<evidence type="ECO:0000313" key="2">
    <source>
        <dbReference type="EMBL" id="OAA64396.1"/>
    </source>
</evidence>
<dbReference type="Pfam" id="PF04909">
    <property type="entry name" value="Amidohydro_2"/>
    <property type="match status" value="1"/>
</dbReference>
<sequence length="169" mass="17888">MDAIPPGAWDTHVHVFDPVRHPYIPGTRYTPPARSVDDLVAALPSVTNFVIVMSGPEGTDAALTLETIATLQHRRGRDAAAARGVVVVDVDDDRQMAPGALQALHRGGRGGRGAVFGSDWPHVDSTPGSTALLAVDLPAHLRLLKATCDGVGPGMWERLMRDNAAALYA</sequence>
<dbReference type="InterPro" id="IPR052358">
    <property type="entry name" value="Aro_Compnd_Degr_Hydrolases"/>
</dbReference>
<evidence type="ECO:0000313" key="3">
    <source>
        <dbReference type="Proteomes" id="UP000076874"/>
    </source>
</evidence>
<dbReference type="OrthoDB" id="2135488at2759"/>
<dbReference type="InterPro" id="IPR006680">
    <property type="entry name" value="Amidohydro-rel"/>
</dbReference>
<reference evidence="2 3" key="1">
    <citation type="journal article" date="2016" name="Genome Biol. Evol.">
        <title>Divergent and convergent evolution of fungal pathogenicity.</title>
        <authorList>
            <person name="Shang Y."/>
            <person name="Xiao G."/>
            <person name="Zheng P."/>
            <person name="Cen K."/>
            <person name="Zhan S."/>
            <person name="Wang C."/>
        </authorList>
    </citation>
    <scope>NUCLEOTIDE SEQUENCE [LARGE SCALE GENOMIC DNA]</scope>
    <source>
        <strain evidence="2 3">RCEF 264</strain>
    </source>
</reference>
<protein>
    <recommendedName>
        <fullName evidence="1">Amidohydrolase-related domain-containing protein</fullName>
    </recommendedName>
</protein>
<dbReference type="AlphaFoldDB" id="A0A167X0U4"/>
<dbReference type="GO" id="GO:0016787">
    <property type="term" value="F:hydrolase activity"/>
    <property type="evidence" value="ECO:0007669"/>
    <property type="project" value="InterPro"/>
</dbReference>
<gene>
    <name evidence="2" type="ORF">SPI_03043</name>
</gene>
<dbReference type="Proteomes" id="UP000076874">
    <property type="component" value="Unassembled WGS sequence"/>
</dbReference>
<dbReference type="PANTHER" id="PTHR35563:SF2">
    <property type="entry name" value="BARREL METAL-DEPENDENT HYDROLASE, PUTATIVE (AFU_ORTHOLOGUE AFUA_1G16240)-RELATED"/>
    <property type="match status" value="1"/>
</dbReference>
<dbReference type="Gene3D" id="3.20.20.140">
    <property type="entry name" value="Metal-dependent hydrolases"/>
    <property type="match status" value="2"/>
</dbReference>